<feature type="transmembrane region" description="Helical" evidence="1">
    <location>
        <begin position="327"/>
        <end position="345"/>
    </location>
</feature>
<dbReference type="Pfam" id="PF12937">
    <property type="entry name" value="F-box-like"/>
    <property type="match status" value="1"/>
</dbReference>
<dbReference type="Proteomes" id="UP000087171">
    <property type="component" value="Chromosome Ca6"/>
</dbReference>
<dbReference type="AlphaFoldDB" id="A0A1S2YKL1"/>
<dbReference type="InterPro" id="IPR036047">
    <property type="entry name" value="F-box-like_dom_sf"/>
</dbReference>
<evidence type="ECO:0000259" key="2">
    <source>
        <dbReference type="Pfam" id="PF12937"/>
    </source>
</evidence>
<dbReference type="RefSeq" id="XP_004506202.1">
    <property type="nucleotide sequence ID" value="XM_004506145.3"/>
</dbReference>
<dbReference type="OrthoDB" id="671172at2759"/>
<dbReference type="SUPFAM" id="SSF81383">
    <property type="entry name" value="F-box domain"/>
    <property type="match status" value="1"/>
</dbReference>
<keyword evidence="1" id="KW-0472">Membrane</keyword>
<evidence type="ECO:0000313" key="3">
    <source>
        <dbReference type="Proteomes" id="UP000087171"/>
    </source>
</evidence>
<reference evidence="3" key="1">
    <citation type="journal article" date="2013" name="Nat. Biotechnol.">
        <title>Draft genome sequence of chickpea (Cicer arietinum) provides a resource for trait improvement.</title>
        <authorList>
            <person name="Varshney R.K."/>
            <person name="Song C."/>
            <person name="Saxena R.K."/>
            <person name="Azam S."/>
            <person name="Yu S."/>
            <person name="Sharpe A.G."/>
            <person name="Cannon S."/>
            <person name="Baek J."/>
            <person name="Rosen B.D."/>
            <person name="Tar'an B."/>
            <person name="Millan T."/>
            <person name="Zhang X."/>
            <person name="Ramsay L.D."/>
            <person name="Iwata A."/>
            <person name="Wang Y."/>
            <person name="Nelson W."/>
            <person name="Farmer A.D."/>
            <person name="Gaur P.M."/>
            <person name="Soderlund C."/>
            <person name="Penmetsa R.V."/>
            <person name="Xu C."/>
            <person name="Bharti A.K."/>
            <person name="He W."/>
            <person name="Winter P."/>
            <person name="Zhao S."/>
            <person name="Hane J.K."/>
            <person name="Carrasquilla-Garcia N."/>
            <person name="Condie J.A."/>
            <person name="Upadhyaya H.D."/>
            <person name="Luo M.C."/>
            <person name="Thudi M."/>
            <person name="Gowda C.L."/>
            <person name="Singh N.P."/>
            <person name="Lichtenzveig J."/>
            <person name="Gali K.K."/>
            <person name="Rubio J."/>
            <person name="Nadarajan N."/>
            <person name="Dolezel J."/>
            <person name="Bansal K.C."/>
            <person name="Xu X."/>
            <person name="Edwards D."/>
            <person name="Zhang G."/>
            <person name="Kahl G."/>
            <person name="Gil J."/>
            <person name="Singh K.B."/>
            <person name="Datta S.K."/>
            <person name="Jackson S.A."/>
            <person name="Wang J."/>
            <person name="Cook D.R."/>
        </authorList>
    </citation>
    <scope>NUCLEOTIDE SEQUENCE [LARGE SCALE GENOMIC DNA]</scope>
    <source>
        <strain evidence="3">cv. CDC Frontier</strain>
    </source>
</reference>
<reference evidence="4" key="2">
    <citation type="submission" date="2025-08" db="UniProtKB">
        <authorList>
            <consortium name="RefSeq"/>
        </authorList>
    </citation>
    <scope>IDENTIFICATION</scope>
    <source>
        <tissue evidence="4">Etiolated seedlings</tissue>
    </source>
</reference>
<evidence type="ECO:0000256" key="1">
    <source>
        <dbReference type="SAM" id="Phobius"/>
    </source>
</evidence>
<dbReference type="PANTHER" id="PTHR33736:SF18">
    <property type="entry name" value="F-BOX DOMAIN-CONTAINING PROTEIN"/>
    <property type="match status" value="1"/>
</dbReference>
<dbReference type="PaxDb" id="3827-XP_004506202.1"/>
<dbReference type="InterPro" id="IPR045283">
    <property type="entry name" value="AT3G44326-like"/>
</dbReference>
<dbReference type="Gene3D" id="1.20.1280.50">
    <property type="match status" value="1"/>
</dbReference>
<dbReference type="GeneID" id="101499715"/>
<dbReference type="PANTHER" id="PTHR33736">
    <property type="entry name" value="F-BOX PROTEIN-RELATED"/>
    <property type="match status" value="1"/>
</dbReference>
<dbReference type="KEGG" id="cam:101499715"/>
<name>A0A1S2YKL1_CICAR</name>
<protein>
    <submittedName>
        <fullName evidence="4">F-box protein At2g27310-like</fullName>
    </submittedName>
</protein>
<keyword evidence="1" id="KW-0812">Transmembrane</keyword>
<organism evidence="3 4">
    <name type="scientific">Cicer arietinum</name>
    <name type="common">Chickpea</name>
    <name type="synonym">Garbanzo</name>
    <dbReference type="NCBI Taxonomy" id="3827"/>
    <lineage>
        <taxon>Eukaryota</taxon>
        <taxon>Viridiplantae</taxon>
        <taxon>Streptophyta</taxon>
        <taxon>Embryophyta</taxon>
        <taxon>Tracheophyta</taxon>
        <taxon>Spermatophyta</taxon>
        <taxon>Magnoliopsida</taxon>
        <taxon>eudicotyledons</taxon>
        <taxon>Gunneridae</taxon>
        <taxon>Pentapetalae</taxon>
        <taxon>rosids</taxon>
        <taxon>fabids</taxon>
        <taxon>Fabales</taxon>
        <taxon>Fabaceae</taxon>
        <taxon>Papilionoideae</taxon>
        <taxon>50 kb inversion clade</taxon>
        <taxon>NPAAA clade</taxon>
        <taxon>Hologalegina</taxon>
        <taxon>IRL clade</taxon>
        <taxon>Cicereae</taxon>
        <taxon>Cicer</taxon>
    </lineage>
</organism>
<evidence type="ECO:0000313" key="4">
    <source>
        <dbReference type="RefSeq" id="XP_004506202.1"/>
    </source>
</evidence>
<accession>A0A1S2YKL1</accession>
<dbReference type="STRING" id="3827.A0A1S2YKL1"/>
<sequence>MVMDVTSSPPDTKIKSMMSSSSSSSIITMHHDIINTHILTRLDATSLTTAASTCSNLRHLCTDKHLWQNICTSTWPSLMDPTVCHVISTFPNLHRSIYSDAFPALHHFTFRSNLPSLPPPPELISAVDILYKGKPVFSRVRRTETKKNWFLSSALWIEMVEPGELIQTPVKFVRKEEEFMRNLEDNLCLSWILIDPIRKRAANVSSRRPVLVRRHWLTRDVEILFAVTMAGEMQRSTETVQCLIKVTCGGKVGSELHVREVNLVMEDREGGYVNGKEGVVILQKAMEFGERKKVDEVGEMKERFERFMSMIKERRERKHRRERARDAVSLIVVFIVFVLFCCIAGF</sequence>
<proteinExistence type="predicted"/>
<keyword evidence="3" id="KW-1185">Reference proteome</keyword>
<keyword evidence="1" id="KW-1133">Transmembrane helix</keyword>
<dbReference type="InterPro" id="IPR001810">
    <property type="entry name" value="F-box_dom"/>
</dbReference>
<feature type="domain" description="F-box" evidence="2">
    <location>
        <begin position="37"/>
        <end position="72"/>
    </location>
</feature>
<gene>
    <name evidence="4" type="primary">LOC101499715</name>
</gene>
<dbReference type="eggNOG" id="ENOG502QVIW">
    <property type="taxonomic scope" value="Eukaryota"/>
</dbReference>